<evidence type="ECO:0000313" key="1">
    <source>
        <dbReference type="EMBL" id="CAG8519220.1"/>
    </source>
</evidence>
<gene>
    <name evidence="1" type="ORF">RPERSI_LOCUS2620</name>
</gene>
<sequence length="626" mass="72818">IIIVILEVNTLAFAGNLAEDVTCSLGFLAKRKQTEKNNLPLPEVRNHIGRMDRREGHNEIDSSILRVVGDVEPTGIRDFGGPVYHHYDRGRVSVYGIISSIIGDITLSTDVDAILKQTNLQFVDVYGDVFRFYFWAKFQVSGFHSPALISLMDQECVTNCFEPRYFFNNENVPFRIWNNKTWYIIAEAKVPFHKDVFQKVIERWTKEVHLIIPPIEYAEIINDTDFERSDTDHNELHEESLIIKPVRTIIRRLIPKRKDKDDELEESVEYYECIGENRVVYSPIIKSSQESAEANIPFYYPKVSCLSYVYSEYKRVYNTDMADYNGLDDNDYQSWIYIEIVPLASFSNILHISDKMKYAYTQLFKKLFKWCYNTSIGYQKRVHHDLLVPKDLYMQTYKYLKEKYARELVRNWTEKTDPAKFVFEDIAIASWLISLWTLERQENCQTRLQSFVDLGCGNGLLTFLLTSEGHEGMGIDVRKRKIWDVFQNKGAKLIVETLQPNVVTYPNADWIIGNHADELVPWIPIIAARSSDNTNFMVIPCCFYALSGSKYTFAKQIISSGKYKAYQEYIHEIINKCGFIVEYDWLRIPSTKNVAIVGRKRKKNNQDQIDELLQSIGSGIILRSDL</sequence>
<keyword evidence="2" id="KW-1185">Reference proteome</keyword>
<reference evidence="1" key="1">
    <citation type="submission" date="2021-06" db="EMBL/GenBank/DDBJ databases">
        <authorList>
            <person name="Kallberg Y."/>
            <person name="Tangrot J."/>
            <person name="Rosling A."/>
        </authorList>
    </citation>
    <scope>NUCLEOTIDE SEQUENCE</scope>
    <source>
        <strain evidence="1">MA461A</strain>
    </source>
</reference>
<name>A0ACA9LCF8_9GLOM</name>
<evidence type="ECO:0000313" key="2">
    <source>
        <dbReference type="Proteomes" id="UP000789920"/>
    </source>
</evidence>
<organism evidence="1 2">
    <name type="scientific">Racocetra persica</name>
    <dbReference type="NCBI Taxonomy" id="160502"/>
    <lineage>
        <taxon>Eukaryota</taxon>
        <taxon>Fungi</taxon>
        <taxon>Fungi incertae sedis</taxon>
        <taxon>Mucoromycota</taxon>
        <taxon>Glomeromycotina</taxon>
        <taxon>Glomeromycetes</taxon>
        <taxon>Diversisporales</taxon>
        <taxon>Gigasporaceae</taxon>
        <taxon>Racocetra</taxon>
    </lineage>
</organism>
<accession>A0ACA9LCF8</accession>
<proteinExistence type="predicted"/>
<feature type="non-terminal residue" evidence="1">
    <location>
        <position position="1"/>
    </location>
</feature>
<dbReference type="EMBL" id="CAJVQC010002934">
    <property type="protein sequence ID" value="CAG8519220.1"/>
    <property type="molecule type" value="Genomic_DNA"/>
</dbReference>
<dbReference type="Proteomes" id="UP000789920">
    <property type="component" value="Unassembled WGS sequence"/>
</dbReference>
<comment type="caution">
    <text evidence="1">The sequence shown here is derived from an EMBL/GenBank/DDBJ whole genome shotgun (WGS) entry which is preliminary data.</text>
</comment>
<protein>
    <submittedName>
        <fullName evidence="1">19565_t:CDS:1</fullName>
    </submittedName>
</protein>